<dbReference type="GO" id="GO:0051301">
    <property type="term" value="P:cell division"/>
    <property type="evidence" value="ECO:0007669"/>
    <property type="project" value="UniProtKB-KW"/>
</dbReference>
<dbReference type="OrthoDB" id="9808936at2"/>
<gene>
    <name evidence="10 13" type="primary">murG</name>
    <name evidence="13" type="ORF">SSA02_14120</name>
</gene>
<dbReference type="EC" id="2.4.1.227" evidence="10"/>
<comment type="caution">
    <text evidence="13">The sequence shown here is derived from an EMBL/GenBank/DDBJ whole genome shotgun (WGS) entry which is preliminary data.</text>
</comment>
<dbReference type="GO" id="GO:0005975">
    <property type="term" value="P:carbohydrate metabolic process"/>
    <property type="evidence" value="ECO:0007669"/>
    <property type="project" value="InterPro"/>
</dbReference>
<sequence length="369" mass="38539">MSRPIVIAAGGTGGHFFPAEALATELAARGHDLVLMTDKRAGRRTSGIFADRPQHVLPGTGVAGKGMLAKLRGVTALLRGAWAARALHRTLRPAAVIGFGGYPSVPPILGCCLLTGRNDIQIVLHEGNAVLGQANALLSRFASAIATSFPTVARLPLGLPTTLTGMPVRPGIEALAGETYTPPQEAIHLLVWGGSLGARVFSETVPAALALMPAGFRARLHVTQQVHENDIPKVREQYEAAGIDCTLSPFFTDVAQCLREAHLVIGRAGGSSVAELAIAGRPSLLVPLPIAASDEQGANAQQLMDHGGAWMMRQDAFTPDSLSAFLGQLLGDPDRLSAAARAARSFAHPGSARLLADLVEARIARAGED</sequence>
<accession>A0A511BPI0</accession>
<feature type="binding site" evidence="10">
    <location>
        <position position="296"/>
    </location>
    <ligand>
        <name>UDP-N-acetyl-alpha-D-glucosamine</name>
        <dbReference type="ChEBI" id="CHEBI:57705"/>
    </ligand>
</feature>
<keyword evidence="9 10" id="KW-0961">Cell wall biogenesis/degradation</keyword>
<comment type="caution">
    <text evidence="10">Lacks conserved residue(s) required for the propagation of feature annotation.</text>
</comment>
<evidence type="ECO:0000256" key="3">
    <source>
        <dbReference type="ARBA" id="ARBA00022676"/>
    </source>
</evidence>
<organism evidence="13 14">
    <name type="scientific">Swaminathania salitolerans</name>
    <dbReference type="NCBI Taxonomy" id="182838"/>
    <lineage>
        <taxon>Bacteria</taxon>
        <taxon>Pseudomonadati</taxon>
        <taxon>Pseudomonadota</taxon>
        <taxon>Alphaproteobacteria</taxon>
        <taxon>Acetobacterales</taxon>
        <taxon>Acetobacteraceae</taxon>
        <taxon>Swaminathania</taxon>
    </lineage>
</organism>
<evidence type="ECO:0000256" key="7">
    <source>
        <dbReference type="ARBA" id="ARBA00023136"/>
    </source>
</evidence>
<evidence type="ECO:0000256" key="4">
    <source>
        <dbReference type="ARBA" id="ARBA00022679"/>
    </source>
</evidence>
<keyword evidence="5 10" id="KW-0133">Cell shape</keyword>
<dbReference type="GO" id="GO:0005886">
    <property type="term" value="C:plasma membrane"/>
    <property type="evidence" value="ECO:0007669"/>
    <property type="project" value="UniProtKB-SubCell"/>
</dbReference>
<protein>
    <recommendedName>
        <fullName evidence="10">UDP-N-acetylglucosamine--N-acetylmuramyl-(pentapeptide) pyrophosphoryl-undecaprenol N-acetylglucosamine transferase</fullName>
        <ecNumber evidence="10">2.4.1.227</ecNumber>
    </recommendedName>
    <alternativeName>
        <fullName evidence="10">Undecaprenyl-PP-MurNAc-pentapeptide-UDPGlcNAc GlcNAc transferase</fullName>
    </alternativeName>
</protein>
<keyword evidence="3 10" id="KW-0328">Glycosyltransferase</keyword>
<keyword evidence="6 10" id="KW-0573">Peptidoglycan synthesis</keyword>
<evidence type="ECO:0000256" key="2">
    <source>
        <dbReference type="ARBA" id="ARBA00022618"/>
    </source>
</evidence>
<dbReference type="AlphaFoldDB" id="A0A511BPI0"/>
<dbReference type="GO" id="GO:0050511">
    <property type="term" value="F:undecaprenyldiphospho-muramoylpentapeptide beta-N-acetylglucosaminyltransferase activity"/>
    <property type="evidence" value="ECO:0007669"/>
    <property type="project" value="UniProtKB-UniRule"/>
</dbReference>
<dbReference type="InterPro" id="IPR006009">
    <property type="entry name" value="GlcNAc_MurG"/>
</dbReference>
<proteinExistence type="inferred from homology"/>
<dbReference type="CDD" id="cd03785">
    <property type="entry name" value="GT28_MurG"/>
    <property type="match status" value="1"/>
</dbReference>
<comment type="function">
    <text evidence="10">Cell wall formation. Catalyzes the transfer of a GlcNAc subunit on undecaprenyl-pyrophosphoryl-MurNAc-pentapeptide (lipid intermediate I) to form undecaprenyl-pyrophosphoryl-MurNAc-(pentapeptide)GlcNAc (lipid intermediate II).</text>
</comment>
<reference evidence="13 14" key="1">
    <citation type="submission" date="2019-07" db="EMBL/GenBank/DDBJ databases">
        <title>Whole genome shotgun sequence of Swaminathania salitolerans NBRC 104436.</title>
        <authorList>
            <person name="Hosoyama A."/>
            <person name="Uohara A."/>
            <person name="Ohji S."/>
            <person name="Ichikawa N."/>
        </authorList>
    </citation>
    <scope>NUCLEOTIDE SEQUENCE [LARGE SCALE GENOMIC DNA]</scope>
    <source>
        <strain evidence="13 14">NBRC 104436</strain>
    </source>
</reference>
<feature type="domain" description="Glycosyl transferase family 28 C-terminal" evidence="12">
    <location>
        <begin position="189"/>
        <end position="345"/>
    </location>
</feature>
<evidence type="ECO:0000256" key="10">
    <source>
        <dbReference type="HAMAP-Rule" id="MF_00033"/>
    </source>
</evidence>
<comment type="pathway">
    <text evidence="10">Cell wall biogenesis; peptidoglycan biosynthesis.</text>
</comment>
<evidence type="ECO:0000256" key="9">
    <source>
        <dbReference type="ARBA" id="ARBA00023316"/>
    </source>
</evidence>
<dbReference type="GO" id="GO:0009252">
    <property type="term" value="P:peptidoglycan biosynthetic process"/>
    <property type="evidence" value="ECO:0007669"/>
    <property type="project" value="UniProtKB-UniRule"/>
</dbReference>
<dbReference type="EMBL" id="BJVC01000002">
    <property type="protein sequence ID" value="GEL02249.1"/>
    <property type="molecule type" value="Genomic_DNA"/>
</dbReference>
<feature type="binding site" evidence="10">
    <location>
        <begin position="12"/>
        <end position="14"/>
    </location>
    <ligand>
        <name>UDP-N-acetyl-alpha-D-glucosamine</name>
        <dbReference type="ChEBI" id="CHEBI:57705"/>
    </ligand>
</feature>
<keyword evidence="1 10" id="KW-1003">Cell membrane</keyword>
<comment type="similarity">
    <text evidence="10">Belongs to the glycosyltransferase 28 family. MurG subfamily.</text>
</comment>
<evidence type="ECO:0000313" key="13">
    <source>
        <dbReference type="EMBL" id="GEL02249.1"/>
    </source>
</evidence>
<dbReference type="InterPro" id="IPR004276">
    <property type="entry name" value="GlycoTrans_28_N"/>
</dbReference>
<name>A0A511BPI0_9PROT</name>
<evidence type="ECO:0000256" key="1">
    <source>
        <dbReference type="ARBA" id="ARBA00022475"/>
    </source>
</evidence>
<keyword evidence="8 10" id="KW-0131">Cell cycle</keyword>
<feature type="binding site" evidence="10">
    <location>
        <position position="169"/>
    </location>
    <ligand>
        <name>UDP-N-acetyl-alpha-D-glucosamine</name>
        <dbReference type="ChEBI" id="CHEBI:57705"/>
    </ligand>
</feature>
<feature type="binding site" evidence="10">
    <location>
        <position position="128"/>
    </location>
    <ligand>
        <name>UDP-N-acetyl-alpha-D-glucosamine</name>
        <dbReference type="ChEBI" id="CHEBI:57705"/>
    </ligand>
</feature>
<dbReference type="Proteomes" id="UP000321405">
    <property type="component" value="Unassembled WGS sequence"/>
</dbReference>
<dbReference type="SUPFAM" id="SSF53756">
    <property type="entry name" value="UDP-Glycosyltransferase/glycogen phosphorylase"/>
    <property type="match status" value="1"/>
</dbReference>
<dbReference type="Pfam" id="PF03033">
    <property type="entry name" value="Glyco_transf_28"/>
    <property type="match status" value="1"/>
</dbReference>
<dbReference type="Pfam" id="PF04101">
    <property type="entry name" value="Glyco_tran_28_C"/>
    <property type="match status" value="1"/>
</dbReference>
<dbReference type="GO" id="GO:0008360">
    <property type="term" value="P:regulation of cell shape"/>
    <property type="evidence" value="ECO:0007669"/>
    <property type="project" value="UniProtKB-KW"/>
</dbReference>
<keyword evidence="7 10" id="KW-0472">Membrane</keyword>
<dbReference type="Gene3D" id="3.40.50.2000">
    <property type="entry name" value="Glycogen Phosphorylase B"/>
    <property type="match status" value="2"/>
</dbReference>
<dbReference type="HAMAP" id="MF_00033">
    <property type="entry name" value="MurG"/>
    <property type="match status" value="1"/>
</dbReference>
<comment type="subcellular location">
    <subcellularLocation>
        <location evidence="10">Cell membrane</location>
        <topology evidence="10">Peripheral membrane protein</topology>
        <orientation evidence="10">Cytoplasmic side</orientation>
    </subcellularLocation>
</comment>
<keyword evidence="2 10" id="KW-0132">Cell division</keyword>
<dbReference type="RefSeq" id="WP_147093295.1">
    <property type="nucleotide sequence ID" value="NZ_BJVC01000002.1"/>
</dbReference>
<evidence type="ECO:0000313" key="14">
    <source>
        <dbReference type="Proteomes" id="UP000321405"/>
    </source>
</evidence>
<dbReference type="PANTHER" id="PTHR21015:SF22">
    <property type="entry name" value="GLYCOSYLTRANSFERASE"/>
    <property type="match status" value="1"/>
</dbReference>
<comment type="catalytic activity">
    <reaction evidence="10">
        <text>di-trans,octa-cis-undecaprenyl diphospho-N-acetyl-alpha-D-muramoyl-L-alanyl-D-glutamyl-meso-2,6-diaminopimeloyl-D-alanyl-D-alanine + UDP-N-acetyl-alpha-D-glucosamine = di-trans,octa-cis-undecaprenyl diphospho-[N-acetyl-alpha-D-glucosaminyl-(1-&gt;4)]-N-acetyl-alpha-D-muramoyl-L-alanyl-D-glutamyl-meso-2,6-diaminopimeloyl-D-alanyl-D-alanine + UDP + H(+)</text>
        <dbReference type="Rhea" id="RHEA:31227"/>
        <dbReference type="ChEBI" id="CHEBI:15378"/>
        <dbReference type="ChEBI" id="CHEBI:57705"/>
        <dbReference type="ChEBI" id="CHEBI:58223"/>
        <dbReference type="ChEBI" id="CHEBI:61387"/>
        <dbReference type="ChEBI" id="CHEBI:61388"/>
        <dbReference type="EC" id="2.4.1.227"/>
    </reaction>
</comment>
<dbReference type="GO" id="GO:0051991">
    <property type="term" value="F:UDP-N-acetyl-D-glucosamine:N-acetylmuramoyl-L-alanyl-D-glutamyl-meso-2,6-diaminopimelyl-D-alanyl-D-alanine-diphosphoundecaprenol 4-beta-N-acetylglucosaminlytransferase activity"/>
    <property type="evidence" value="ECO:0007669"/>
    <property type="project" value="RHEA"/>
</dbReference>
<keyword evidence="14" id="KW-1185">Reference proteome</keyword>
<evidence type="ECO:0000256" key="6">
    <source>
        <dbReference type="ARBA" id="ARBA00022984"/>
    </source>
</evidence>
<dbReference type="GO" id="GO:0071555">
    <property type="term" value="P:cell wall organization"/>
    <property type="evidence" value="ECO:0007669"/>
    <property type="project" value="UniProtKB-KW"/>
</dbReference>
<dbReference type="PANTHER" id="PTHR21015">
    <property type="entry name" value="UDP-N-ACETYLGLUCOSAMINE--N-ACETYLMURAMYL-(PENTAPEPTIDE) PYROPHOSPHORYL-UNDECAPRENOL N-ACETYLGLUCOSAMINE TRANSFERASE 1"/>
    <property type="match status" value="1"/>
</dbReference>
<feature type="binding site" evidence="10">
    <location>
        <position position="195"/>
    </location>
    <ligand>
        <name>UDP-N-acetyl-alpha-D-glucosamine</name>
        <dbReference type="ChEBI" id="CHEBI:57705"/>
    </ligand>
</feature>
<keyword evidence="4 10" id="KW-0808">Transferase</keyword>
<evidence type="ECO:0000256" key="8">
    <source>
        <dbReference type="ARBA" id="ARBA00023306"/>
    </source>
</evidence>
<dbReference type="UniPathway" id="UPA00219"/>
<evidence type="ECO:0000259" key="12">
    <source>
        <dbReference type="Pfam" id="PF04101"/>
    </source>
</evidence>
<evidence type="ECO:0000256" key="5">
    <source>
        <dbReference type="ARBA" id="ARBA00022960"/>
    </source>
</evidence>
<feature type="domain" description="Glycosyltransferase family 28 N-terminal" evidence="11">
    <location>
        <begin position="5"/>
        <end position="146"/>
    </location>
</feature>
<dbReference type="InterPro" id="IPR007235">
    <property type="entry name" value="Glyco_trans_28_C"/>
</dbReference>
<evidence type="ECO:0000259" key="11">
    <source>
        <dbReference type="Pfam" id="PF03033"/>
    </source>
</evidence>